<comment type="caution">
    <text evidence="1">The sequence shown here is derived from an EMBL/GenBank/DDBJ whole genome shotgun (WGS) entry which is preliminary data.</text>
</comment>
<evidence type="ECO:0000313" key="2">
    <source>
        <dbReference type="Proteomes" id="UP000664132"/>
    </source>
</evidence>
<accession>A0A8H7TF85</accession>
<evidence type="ECO:0000313" key="1">
    <source>
        <dbReference type="EMBL" id="KAG4418112.1"/>
    </source>
</evidence>
<dbReference type="EMBL" id="JAFJYH010000137">
    <property type="protein sequence ID" value="KAG4418112.1"/>
    <property type="molecule type" value="Genomic_DNA"/>
</dbReference>
<gene>
    <name evidence="1" type="ORF">IFR04_008773</name>
</gene>
<dbReference type="OrthoDB" id="3766406at2759"/>
<dbReference type="Proteomes" id="UP000664132">
    <property type="component" value="Unassembled WGS sequence"/>
</dbReference>
<organism evidence="1 2">
    <name type="scientific">Cadophora malorum</name>
    <dbReference type="NCBI Taxonomy" id="108018"/>
    <lineage>
        <taxon>Eukaryota</taxon>
        <taxon>Fungi</taxon>
        <taxon>Dikarya</taxon>
        <taxon>Ascomycota</taxon>
        <taxon>Pezizomycotina</taxon>
        <taxon>Leotiomycetes</taxon>
        <taxon>Helotiales</taxon>
        <taxon>Ploettnerulaceae</taxon>
        <taxon>Cadophora</taxon>
    </lineage>
</organism>
<sequence>MPSLHIYGIQVPRASQIENFENRQGLMCCNHCHTEFRIDFKSYGKAGNAMFLTRWMDIGEGQNFNDYKFTNRFGSVKEISWSEVAFRRGSICASFEQQPSEAFKFDSLLSHQDENNLCERNPWPWPEGRTVSFSGVKQYYVVQDGRFNFLPSEEDAI</sequence>
<name>A0A8H7TF85_9HELO</name>
<proteinExistence type="predicted"/>
<keyword evidence="2" id="KW-1185">Reference proteome</keyword>
<protein>
    <submittedName>
        <fullName evidence="1">Uncharacterized protein</fullName>
    </submittedName>
</protein>
<reference evidence="1" key="1">
    <citation type="submission" date="2021-02" db="EMBL/GenBank/DDBJ databases">
        <title>Genome sequence Cadophora malorum strain M34.</title>
        <authorList>
            <person name="Stefanovic E."/>
            <person name="Vu D."/>
            <person name="Scully C."/>
            <person name="Dijksterhuis J."/>
            <person name="Roader J."/>
            <person name="Houbraken J."/>
        </authorList>
    </citation>
    <scope>NUCLEOTIDE SEQUENCE</scope>
    <source>
        <strain evidence="1">M34</strain>
    </source>
</reference>
<dbReference type="AlphaFoldDB" id="A0A8H7TF85"/>